<evidence type="ECO:0000313" key="3">
    <source>
        <dbReference type="Proteomes" id="UP000001108"/>
    </source>
</evidence>
<dbReference type="AlphaFoldDB" id="A6UA00"/>
<proteinExistence type="predicted"/>
<dbReference type="Pfam" id="PF01278">
    <property type="entry name" value="Omptin"/>
    <property type="match status" value="1"/>
</dbReference>
<dbReference type="InterPro" id="IPR000036">
    <property type="entry name" value="Peptidase_A26_omptin"/>
</dbReference>
<reference evidence="3" key="1">
    <citation type="submission" date="2007-06" db="EMBL/GenBank/DDBJ databases">
        <title>Complete sequence of Sinorhizobium medicae WSM419 chromosome.</title>
        <authorList>
            <consortium name="US DOE Joint Genome Institute"/>
            <person name="Copeland A."/>
            <person name="Lucas S."/>
            <person name="Lapidus A."/>
            <person name="Barry K."/>
            <person name="Glavina del Rio T."/>
            <person name="Dalin E."/>
            <person name="Tice H."/>
            <person name="Pitluck S."/>
            <person name="Chain P."/>
            <person name="Malfatti S."/>
            <person name="Shin M."/>
            <person name="Vergez L."/>
            <person name="Schmutz J."/>
            <person name="Larimer F."/>
            <person name="Land M."/>
            <person name="Hauser L."/>
            <person name="Kyrpides N."/>
            <person name="Mikhailova N."/>
            <person name="Reeve W.G."/>
            <person name="Richardson P."/>
        </authorList>
    </citation>
    <scope>NUCLEOTIDE SEQUENCE [LARGE SCALE GENOMIC DNA]</scope>
    <source>
        <strain evidence="3">WSM419</strain>
    </source>
</reference>
<organism evidence="2 3">
    <name type="scientific">Sinorhizobium medicae (strain WSM419)</name>
    <name type="common">Ensifer medicae</name>
    <dbReference type="NCBI Taxonomy" id="366394"/>
    <lineage>
        <taxon>Bacteria</taxon>
        <taxon>Pseudomonadati</taxon>
        <taxon>Pseudomonadota</taxon>
        <taxon>Alphaproteobacteria</taxon>
        <taxon>Hyphomicrobiales</taxon>
        <taxon>Rhizobiaceae</taxon>
        <taxon>Sinorhizobium/Ensifer group</taxon>
        <taxon>Sinorhizobium</taxon>
    </lineage>
</organism>
<dbReference type="InterPro" id="IPR020080">
    <property type="entry name" value="OM_adhesin/peptidase_omptin"/>
</dbReference>
<dbReference type="RefSeq" id="WP_011975786.1">
    <property type="nucleotide sequence ID" value="NC_009636.1"/>
</dbReference>
<dbReference type="OrthoDB" id="5464981at2"/>
<name>A6UA00_SINMW</name>
<evidence type="ECO:0000313" key="2">
    <source>
        <dbReference type="EMBL" id="ABR60480.1"/>
    </source>
</evidence>
<dbReference type="GO" id="GO:0009279">
    <property type="term" value="C:cell outer membrane"/>
    <property type="evidence" value="ECO:0007669"/>
    <property type="project" value="InterPro"/>
</dbReference>
<dbReference type="PATRIC" id="fig|366394.8.peg.4781"/>
<keyword evidence="2" id="KW-0645">Protease</keyword>
<dbReference type="HOGENOM" id="CLU_063041_0_0_5"/>
<protein>
    <submittedName>
        <fullName evidence="2">Outer membrane protease-like protein</fullName>
    </submittedName>
</protein>
<feature type="region of interest" description="Disordered" evidence="1">
    <location>
        <begin position="17"/>
        <end position="47"/>
    </location>
</feature>
<dbReference type="SUPFAM" id="SSF69917">
    <property type="entry name" value="OMPT-like"/>
    <property type="match status" value="1"/>
</dbReference>
<accession>A6UA00</accession>
<dbReference type="GO" id="GO:0006508">
    <property type="term" value="P:proteolysis"/>
    <property type="evidence" value="ECO:0007669"/>
    <property type="project" value="UniProtKB-KW"/>
</dbReference>
<dbReference type="KEGG" id="smd:Smed_1643"/>
<evidence type="ECO:0000256" key="1">
    <source>
        <dbReference type="SAM" id="MobiDB-lite"/>
    </source>
</evidence>
<dbReference type="STRING" id="366394.Smed_1643"/>
<reference evidence="2 3" key="2">
    <citation type="journal article" date="2010" name="Stand. Genomic Sci.">
        <title>Complete genome sequence of the Medicago microsymbiont Ensifer (Sinorhizobium) medicae strain WSM419.</title>
        <authorList>
            <person name="Reeve W."/>
            <person name="Chain P."/>
            <person name="O'Hara G."/>
            <person name="Ardley J."/>
            <person name="Nandesena K."/>
            <person name="Brau L."/>
            <person name="Tiwari R."/>
            <person name="Malfatti S."/>
            <person name="Kiss H."/>
            <person name="Lapidus A."/>
            <person name="Copeland A."/>
            <person name="Nolan M."/>
            <person name="Land M."/>
            <person name="Hauser L."/>
            <person name="Chang Y.J."/>
            <person name="Ivanova N."/>
            <person name="Mavromatis K."/>
            <person name="Markowitz V."/>
            <person name="Kyrpides N."/>
            <person name="Gollagher M."/>
            <person name="Yates R."/>
            <person name="Dilworth M."/>
            <person name="Howieson J."/>
        </authorList>
    </citation>
    <scope>NUCLEOTIDE SEQUENCE [LARGE SCALE GENOMIC DNA]</scope>
    <source>
        <strain evidence="2 3">WSM419</strain>
    </source>
</reference>
<dbReference type="GO" id="GO:0004190">
    <property type="term" value="F:aspartic-type endopeptidase activity"/>
    <property type="evidence" value="ECO:0007669"/>
    <property type="project" value="InterPro"/>
</dbReference>
<dbReference type="Gene3D" id="2.40.128.90">
    <property type="entry name" value="OMPT-like"/>
    <property type="match status" value="1"/>
</dbReference>
<dbReference type="EMBL" id="CP000738">
    <property type="protein sequence ID" value="ABR60480.1"/>
    <property type="molecule type" value="Genomic_DNA"/>
</dbReference>
<dbReference type="PRINTS" id="PR00482">
    <property type="entry name" value="OMPTIN"/>
</dbReference>
<dbReference type="Proteomes" id="UP000001108">
    <property type="component" value="Chromosome"/>
</dbReference>
<sequence>MVCEYFHSLKALKLPASQRQDDTGPSTPAACQVGKSDTKGIRGEEAQAQDGGAVRKTRSAMKRVSIRSVAISCFLYGAPSFAAADNALFSSDDGNVVVFGDIGLANIKAQEFFYVGDHKISQLNWESKGVTLFTVGVDGQIDNDWSLKGSVKVGTGGNGHLVDYDWTIIEREDWSDRSIHPLTELDHYVAAAIELDRIIYGNDTSSIAVGAGMRYTDVKWTAYGGSGISTKKTFRDKRWELLDWERGASYRQKIPVGFLSLSGEHVLGDLTISGGLQTGLSFGIKSIDDHWLRNLRFSDDMSPAPTIGANVAVSYAVTPGASLYLSGSFERVFHSRGDKERHNFATGEIEFRKDYAGATFEAMSVSFGLKGTF</sequence>
<dbReference type="eggNOG" id="COG4571">
    <property type="taxonomic scope" value="Bacteria"/>
</dbReference>
<feature type="compositionally biased region" description="Basic and acidic residues" evidence="1">
    <location>
        <begin position="36"/>
        <end position="45"/>
    </location>
</feature>
<gene>
    <name evidence="2" type="ordered locus">Smed_1643</name>
</gene>
<dbReference type="InterPro" id="IPR053724">
    <property type="entry name" value="OMP_A26_sf"/>
</dbReference>
<keyword evidence="2" id="KW-0378">Hydrolase</keyword>